<dbReference type="Pfam" id="PF00059">
    <property type="entry name" value="Lectin_C"/>
    <property type="match status" value="1"/>
</dbReference>
<dbReference type="InterPro" id="IPR016186">
    <property type="entry name" value="C-type_lectin-like/link_sf"/>
</dbReference>
<feature type="domain" description="C-type lectin" evidence="1">
    <location>
        <begin position="39"/>
        <end position="138"/>
    </location>
</feature>
<comment type="caution">
    <text evidence="2">The sequence shown here is derived from an EMBL/GenBank/DDBJ whole genome shotgun (WGS) entry which is preliminary data.</text>
</comment>
<proteinExistence type="predicted"/>
<dbReference type="Gene3D" id="3.10.100.10">
    <property type="entry name" value="Mannose-Binding Protein A, subunit A"/>
    <property type="match status" value="1"/>
</dbReference>
<dbReference type="CDD" id="cd00037">
    <property type="entry name" value="CLECT"/>
    <property type="match status" value="1"/>
</dbReference>
<dbReference type="EMBL" id="CAXKWB010058078">
    <property type="protein sequence ID" value="CAL4180267.1"/>
    <property type="molecule type" value="Genomic_DNA"/>
</dbReference>
<feature type="non-terminal residue" evidence="2">
    <location>
        <position position="1"/>
    </location>
</feature>
<name>A0AAV2SGB2_MEGNR</name>
<evidence type="ECO:0000313" key="3">
    <source>
        <dbReference type="Proteomes" id="UP001497623"/>
    </source>
</evidence>
<dbReference type="InterPro" id="IPR001304">
    <property type="entry name" value="C-type_lectin-like"/>
</dbReference>
<evidence type="ECO:0000259" key="1">
    <source>
        <dbReference type="PROSITE" id="PS50041"/>
    </source>
</evidence>
<dbReference type="Proteomes" id="UP001497623">
    <property type="component" value="Unassembled WGS sequence"/>
</dbReference>
<sequence length="160" mass="17933">EEITTTPPTCPPCQNTCTTNEGTTNKGLTLPPDVPWHVVGDDTFVMFPQRMNWYDGQALCQTYNLNLYHPKNILAVAEYIDTNSFYSQYWLGAKGNGNDQVWIDGEVLTSADPWFRPDNYWNNGTNDCLAFITHSDYWAKGTVLFAVSGTVVTDYGIICG</sequence>
<evidence type="ECO:0000313" key="2">
    <source>
        <dbReference type="EMBL" id="CAL4180267.1"/>
    </source>
</evidence>
<dbReference type="SUPFAM" id="SSF56436">
    <property type="entry name" value="C-type lectin-like"/>
    <property type="match status" value="1"/>
</dbReference>
<gene>
    <name evidence="2" type="ORF">MNOR_LOCUS35290</name>
</gene>
<dbReference type="InterPro" id="IPR016187">
    <property type="entry name" value="CTDL_fold"/>
</dbReference>
<dbReference type="PROSITE" id="PS50041">
    <property type="entry name" value="C_TYPE_LECTIN_2"/>
    <property type="match status" value="1"/>
</dbReference>
<reference evidence="2 3" key="1">
    <citation type="submission" date="2024-05" db="EMBL/GenBank/DDBJ databases">
        <authorList>
            <person name="Wallberg A."/>
        </authorList>
    </citation>
    <scope>NUCLEOTIDE SEQUENCE [LARGE SCALE GENOMIC DNA]</scope>
</reference>
<protein>
    <recommendedName>
        <fullName evidence="1">C-type lectin domain-containing protein</fullName>
    </recommendedName>
</protein>
<keyword evidence="3" id="KW-1185">Reference proteome</keyword>
<accession>A0AAV2SGB2</accession>
<organism evidence="2 3">
    <name type="scientific">Meganyctiphanes norvegica</name>
    <name type="common">Northern krill</name>
    <name type="synonym">Thysanopoda norvegica</name>
    <dbReference type="NCBI Taxonomy" id="48144"/>
    <lineage>
        <taxon>Eukaryota</taxon>
        <taxon>Metazoa</taxon>
        <taxon>Ecdysozoa</taxon>
        <taxon>Arthropoda</taxon>
        <taxon>Crustacea</taxon>
        <taxon>Multicrustacea</taxon>
        <taxon>Malacostraca</taxon>
        <taxon>Eumalacostraca</taxon>
        <taxon>Eucarida</taxon>
        <taxon>Euphausiacea</taxon>
        <taxon>Euphausiidae</taxon>
        <taxon>Meganyctiphanes</taxon>
    </lineage>
</organism>
<dbReference type="AlphaFoldDB" id="A0AAV2SGB2"/>